<dbReference type="FunFam" id="3.20.20.140:FF:000005">
    <property type="entry name" value="TatD family hydrolase"/>
    <property type="match status" value="1"/>
</dbReference>
<gene>
    <name evidence="4" type="ORF">ENV60_05330</name>
</gene>
<comment type="caution">
    <text evidence="4">The sequence shown here is derived from an EMBL/GenBank/DDBJ whole genome shotgun (WGS) entry which is preliminary data.</text>
</comment>
<dbReference type="InterPro" id="IPR015991">
    <property type="entry name" value="TatD/YcfH-like"/>
</dbReference>
<protein>
    <submittedName>
        <fullName evidence="4">TatD family deoxyribonuclease</fullName>
    </submittedName>
</protein>
<dbReference type="AlphaFoldDB" id="A0A7C4XMC5"/>
<feature type="binding site" evidence="3">
    <location>
        <position position="198"/>
    </location>
    <ligand>
        <name>a divalent metal cation</name>
        <dbReference type="ChEBI" id="CHEBI:60240"/>
        <label>1</label>
    </ligand>
</feature>
<dbReference type="SUPFAM" id="SSF51556">
    <property type="entry name" value="Metallo-dependent hydrolases"/>
    <property type="match status" value="1"/>
</dbReference>
<dbReference type="GO" id="GO:0004536">
    <property type="term" value="F:DNA nuclease activity"/>
    <property type="evidence" value="ECO:0007669"/>
    <property type="project" value="InterPro"/>
</dbReference>
<dbReference type="NCBIfam" id="TIGR00010">
    <property type="entry name" value="YchF/TatD family DNA exonuclease"/>
    <property type="match status" value="1"/>
</dbReference>
<dbReference type="InterPro" id="IPR001130">
    <property type="entry name" value="TatD-like"/>
</dbReference>
<dbReference type="PANTHER" id="PTHR46124:SF2">
    <property type="entry name" value="D-AMINOACYL-TRNA DEACYLASE"/>
    <property type="match status" value="1"/>
</dbReference>
<keyword evidence="1 3" id="KW-0479">Metal-binding</keyword>
<evidence type="ECO:0000256" key="3">
    <source>
        <dbReference type="PIRSR" id="PIRSR005902-1"/>
    </source>
</evidence>
<dbReference type="InterPro" id="IPR032466">
    <property type="entry name" value="Metal_Hydrolase"/>
</dbReference>
<dbReference type="EMBL" id="DTGZ01000097">
    <property type="protein sequence ID" value="HGV97700.1"/>
    <property type="molecule type" value="Genomic_DNA"/>
</dbReference>
<feature type="binding site" evidence="3">
    <location>
        <position position="5"/>
    </location>
    <ligand>
        <name>a divalent metal cation</name>
        <dbReference type="ChEBI" id="CHEBI:60240"/>
        <label>1</label>
    </ligand>
</feature>
<dbReference type="Gene3D" id="3.20.20.140">
    <property type="entry name" value="Metal-dependent hydrolases"/>
    <property type="match status" value="1"/>
</dbReference>
<dbReference type="PIRSF" id="PIRSF005902">
    <property type="entry name" value="DNase_TatD"/>
    <property type="match status" value="1"/>
</dbReference>
<feature type="binding site" evidence="3">
    <location>
        <position position="127"/>
    </location>
    <ligand>
        <name>a divalent metal cation</name>
        <dbReference type="ChEBI" id="CHEBI:60240"/>
        <label>2</label>
    </ligand>
</feature>
<feature type="binding site" evidence="3">
    <location>
        <position position="7"/>
    </location>
    <ligand>
        <name>a divalent metal cation</name>
        <dbReference type="ChEBI" id="CHEBI:60240"/>
        <label>1</label>
    </ligand>
</feature>
<dbReference type="GO" id="GO:0016788">
    <property type="term" value="F:hydrolase activity, acting on ester bonds"/>
    <property type="evidence" value="ECO:0007669"/>
    <property type="project" value="InterPro"/>
</dbReference>
<dbReference type="CDD" id="cd01310">
    <property type="entry name" value="TatD_DNAse"/>
    <property type="match status" value="1"/>
</dbReference>
<evidence type="ECO:0000256" key="2">
    <source>
        <dbReference type="ARBA" id="ARBA00022801"/>
    </source>
</evidence>
<dbReference type="Pfam" id="PF01026">
    <property type="entry name" value="TatD_DNase"/>
    <property type="match status" value="1"/>
</dbReference>
<evidence type="ECO:0000313" key="4">
    <source>
        <dbReference type="EMBL" id="HGV97700.1"/>
    </source>
</evidence>
<dbReference type="GO" id="GO:0046872">
    <property type="term" value="F:metal ion binding"/>
    <property type="evidence" value="ECO:0007669"/>
    <property type="project" value="UniProtKB-KW"/>
</dbReference>
<keyword evidence="2" id="KW-0378">Hydrolase</keyword>
<feature type="binding site" evidence="3">
    <location>
        <position position="91"/>
    </location>
    <ligand>
        <name>a divalent metal cation</name>
        <dbReference type="ChEBI" id="CHEBI:60240"/>
        <label>1</label>
    </ligand>
</feature>
<organism evidence="4">
    <name type="scientific">candidate division WOR-3 bacterium</name>
    <dbReference type="NCBI Taxonomy" id="2052148"/>
    <lineage>
        <taxon>Bacteria</taxon>
        <taxon>Bacteria division WOR-3</taxon>
    </lineage>
</organism>
<accession>A0A7C4XMC5</accession>
<name>A0A7C4XMC5_UNCW3</name>
<dbReference type="GO" id="GO:0005829">
    <property type="term" value="C:cytosol"/>
    <property type="evidence" value="ECO:0007669"/>
    <property type="project" value="TreeGrafter"/>
</dbReference>
<reference evidence="4" key="1">
    <citation type="journal article" date="2020" name="mSystems">
        <title>Genome- and Community-Level Interaction Insights into Carbon Utilization and Element Cycling Functions of Hydrothermarchaeota in Hydrothermal Sediment.</title>
        <authorList>
            <person name="Zhou Z."/>
            <person name="Liu Y."/>
            <person name="Xu W."/>
            <person name="Pan J."/>
            <person name="Luo Z.H."/>
            <person name="Li M."/>
        </authorList>
    </citation>
    <scope>NUCLEOTIDE SEQUENCE [LARGE SCALE GENOMIC DNA]</scope>
    <source>
        <strain evidence="4">SpSt-774</strain>
    </source>
</reference>
<sequence length="250" mass="28651">MIDTHCHLIDPQFQNDIDSVIKRAKESGVGIIINIGYDLKTSQMAIEMNKKYTWLLPAVGIHPNETALQSLEKFFELEKLLEETSVVAIGETGLDYYRDFSPKDAQQKLFRSHIAIARRYQLPLIIHTRNSIDDAIRILKEEGYFQGVFHCYSGTIEQAKKIIEIGFYLGFGGVLTFSKKVREVFRHLPLKHIVFETDAPFLAPAGHRGRRNEPSYIFETLQVAAGILGMRVNELEEIADRNAKRLFRIK</sequence>
<feature type="binding site" evidence="3">
    <location>
        <position position="150"/>
    </location>
    <ligand>
        <name>a divalent metal cation</name>
        <dbReference type="ChEBI" id="CHEBI:60240"/>
        <label>2</label>
    </ligand>
</feature>
<evidence type="ECO:0000256" key="1">
    <source>
        <dbReference type="ARBA" id="ARBA00022723"/>
    </source>
</evidence>
<dbReference type="PANTHER" id="PTHR46124">
    <property type="entry name" value="D-AMINOACYL-TRNA DEACYLASE"/>
    <property type="match status" value="1"/>
</dbReference>
<proteinExistence type="predicted"/>